<evidence type="ECO:0000256" key="2">
    <source>
        <dbReference type="ARBA" id="ARBA00005074"/>
    </source>
</evidence>
<evidence type="ECO:0000256" key="7">
    <source>
        <dbReference type="ARBA" id="ARBA00022692"/>
    </source>
</evidence>
<evidence type="ECO:0000256" key="5">
    <source>
        <dbReference type="ARBA" id="ARBA00022516"/>
    </source>
</evidence>
<name>A0ABM4DPU7_HYDVU</name>
<dbReference type="SUPFAM" id="SSF47473">
    <property type="entry name" value="EF-hand"/>
    <property type="match status" value="1"/>
</dbReference>
<evidence type="ECO:0000256" key="14">
    <source>
        <dbReference type="ARBA" id="ARBA00023262"/>
    </source>
</evidence>
<evidence type="ECO:0000256" key="18">
    <source>
        <dbReference type="SAM" id="MobiDB-lite"/>
    </source>
</evidence>
<dbReference type="PROSITE" id="PS00018">
    <property type="entry name" value="EF_HAND_1"/>
    <property type="match status" value="1"/>
</dbReference>
<dbReference type="Proteomes" id="UP001652625">
    <property type="component" value="Chromosome 15"/>
</dbReference>
<evidence type="ECO:0000256" key="19">
    <source>
        <dbReference type="SAM" id="Phobius"/>
    </source>
</evidence>
<dbReference type="GeneID" id="136072122"/>
<dbReference type="CDD" id="cd00051">
    <property type="entry name" value="EFh"/>
    <property type="match status" value="1"/>
</dbReference>
<keyword evidence="8" id="KW-0106">Calcium</keyword>
<dbReference type="Pfam" id="PF13499">
    <property type="entry name" value="EF-hand_7"/>
    <property type="match status" value="1"/>
</dbReference>
<gene>
    <name evidence="22 23" type="primary">LOC136072122</name>
</gene>
<dbReference type="RefSeq" id="XP_065676603.1">
    <property type="nucleotide sequence ID" value="XM_065820531.1"/>
</dbReference>
<evidence type="ECO:0000256" key="8">
    <source>
        <dbReference type="ARBA" id="ARBA00022837"/>
    </source>
</evidence>
<evidence type="ECO:0000313" key="22">
    <source>
        <dbReference type="RefSeq" id="XP_065676603.1"/>
    </source>
</evidence>
<dbReference type="SUPFAM" id="SSF69593">
    <property type="entry name" value="Glycerol-3-phosphate (1)-acyltransferase"/>
    <property type="match status" value="1"/>
</dbReference>
<evidence type="ECO:0000256" key="1">
    <source>
        <dbReference type="ARBA" id="ARBA00004370"/>
    </source>
</evidence>
<dbReference type="RefSeq" id="XP_065676604.1">
    <property type="nucleotide sequence ID" value="XM_065820532.1"/>
</dbReference>
<keyword evidence="12" id="KW-0594">Phospholipid biosynthesis</keyword>
<sequence length="533" mass="60945">MKDKSLKLDHAFTLYELDEKLLQLVPGLKKAREKPPVHNPFISELKLSTFDKIKMAFLIILVPIRLLLLGFTLLAAGVVAKVSLIGFKESNPPVPMHKFRRFGQFIVWIFARMASICCGFHYVPVKGKLAAAKDAPIVVVAPHTSFVDSLSFLPFGYLSAVSASENLKVPVMGNYIRLLQPIVVSRADRDSKVFVANEIKRRSAAGVWPPIVIFPEGTTTNHQCFITFKPGAFYPGLPVQPVLLRYPDRMDYASWTWIGPGALYLLVVMMSRLHNRQSVEVLPVYTPNEKEKKDPFLYARNVREYMAKLAEIPVSDHSYEDCRLMMEAQKLGLPMEAGIVEYYKLSNLLNINCEHMIEYLHKFAIIDKNHDGYIDFTEFSNYLHLPHNDEVKAMFHILCIDKNHVISFREYLVGTFLILKPLNTEEKIKRAFLMLDEDDDGFLTYASLSTFLRNSMQLGDSFIGKIFKDMNPSNADHIDFNNFAEFCSAKPEYGILFMHFQKLKEDSLLTDNKAENTQDRKSMSPKSAYKTRK</sequence>
<dbReference type="InterPro" id="IPR002048">
    <property type="entry name" value="EF_hand_dom"/>
</dbReference>
<dbReference type="PROSITE" id="PS50222">
    <property type="entry name" value="EF_HAND_2"/>
    <property type="match status" value="2"/>
</dbReference>
<evidence type="ECO:0000256" key="17">
    <source>
        <dbReference type="ARBA" id="ARBA00025707"/>
    </source>
</evidence>
<evidence type="ECO:0000313" key="21">
    <source>
        <dbReference type="Proteomes" id="UP001652625"/>
    </source>
</evidence>
<feature type="domain" description="EF-hand" evidence="20">
    <location>
        <begin position="423"/>
        <end position="458"/>
    </location>
</feature>
<dbReference type="InterPro" id="IPR011992">
    <property type="entry name" value="EF-hand-dom_pair"/>
</dbReference>
<evidence type="ECO:0000256" key="4">
    <source>
        <dbReference type="ARBA" id="ARBA00008655"/>
    </source>
</evidence>
<reference evidence="22 23" key="1">
    <citation type="submission" date="2025-05" db="UniProtKB">
        <authorList>
            <consortium name="RefSeq"/>
        </authorList>
    </citation>
    <scope>IDENTIFICATION</scope>
</reference>
<evidence type="ECO:0000256" key="10">
    <source>
        <dbReference type="ARBA" id="ARBA00023098"/>
    </source>
</evidence>
<comment type="pathway">
    <text evidence="17">Phospholipid metabolism.</text>
</comment>
<keyword evidence="10" id="KW-0443">Lipid metabolism</keyword>
<evidence type="ECO:0000256" key="9">
    <source>
        <dbReference type="ARBA" id="ARBA00022989"/>
    </source>
</evidence>
<evidence type="ECO:0000259" key="20">
    <source>
        <dbReference type="PROSITE" id="PS50222"/>
    </source>
</evidence>
<feature type="domain" description="EF-hand" evidence="20">
    <location>
        <begin position="354"/>
        <end position="389"/>
    </location>
</feature>
<organism evidence="21 23">
    <name type="scientific">Hydra vulgaris</name>
    <name type="common">Hydra</name>
    <name type="synonym">Hydra attenuata</name>
    <dbReference type="NCBI Taxonomy" id="6087"/>
    <lineage>
        <taxon>Eukaryota</taxon>
        <taxon>Metazoa</taxon>
        <taxon>Cnidaria</taxon>
        <taxon>Hydrozoa</taxon>
        <taxon>Hydroidolina</taxon>
        <taxon>Anthoathecata</taxon>
        <taxon>Aplanulata</taxon>
        <taxon>Hydridae</taxon>
        <taxon>Hydra</taxon>
    </lineage>
</organism>
<evidence type="ECO:0000256" key="6">
    <source>
        <dbReference type="ARBA" id="ARBA00022679"/>
    </source>
</evidence>
<comment type="similarity">
    <text evidence="4">Belongs to the 1-acyl-sn-glycerol-3-phosphate acyltransferase family.</text>
</comment>
<dbReference type="Pfam" id="PF01553">
    <property type="entry name" value="Acyltransferase"/>
    <property type="match status" value="1"/>
</dbReference>
<evidence type="ECO:0000313" key="23">
    <source>
        <dbReference type="RefSeq" id="XP_065676604.1"/>
    </source>
</evidence>
<feature type="transmembrane region" description="Helical" evidence="19">
    <location>
        <begin position="56"/>
        <end position="85"/>
    </location>
</feature>
<keyword evidence="16" id="KW-0012">Acyltransferase</keyword>
<comment type="pathway">
    <text evidence="2">Lipid metabolism; phospholipid metabolism.</text>
</comment>
<evidence type="ECO:0000256" key="16">
    <source>
        <dbReference type="ARBA" id="ARBA00023315"/>
    </source>
</evidence>
<keyword evidence="13" id="KW-0455">Luminescence</keyword>
<evidence type="ECO:0000256" key="11">
    <source>
        <dbReference type="ARBA" id="ARBA00023136"/>
    </source>
</evidence>
<keyword evidence="15" id="KW-1208">Phospholipid metabolism</keyword>
<keyword evidence="21" id="KW-1185">Reference proteome</keyword>
<dbReference type="SMART" id="SM00563">
    <property type="entry name" value="PlsC"/>
    <property type="match status" value="1"/>
</dbReference>
<keyword evidence="6" id="KW-0808">Transferase</keyword>
<evidence type="ECO:0000256" key="3">
    <source>
        <dbReference type="ARBA" id="ARBA00007828"/>
    </source>
</evidence>
<protein>
    <submittedName>
        <fullName evidence="22 23">Lysophosphatidylcholine acyltransferase 2-like</fullName>
    </submittedName>
</protein>
<comment type="subcellular location">
    <subcellularLocation>
        <location evidence="1">Membrane</location>
    </subcellularLocation>
</comment>
<dbReference type="SMART" id="SM00054">
    <property type="entry name" value="EFh"/>
    <property type="match status" value="3"/>
</dbReference>
<dbReference type="Pfam" id="PF13202">
    <property type="entry name" value="EF-hand_5"/>
    <property type="match status" value="1"/>
</dbReference>
<evidence type="ECO:0000256" key="12">
    <source>
        <dbReference type="ARBA" id="ARBA00023209"/>
    </source>
</evidence>
<evidence type="ECO:0000256" key="13">
    <source>
        <dbReference type="ARBA" id="ARBA00023223"/>
    </source>
</evidence>
<feature type="region of interest" description="Disordered" evidence="18">
    <location>
        <begin position="511"/>
        <end position="533"/>
    </location>
</feature>
<dbReference type="Gene3D" id="1.10.238.10">
    <property type="entry name" value="EF-hand"/>
    <property type="match status" value="1"/>
</dbReference>
<keyword evidence="9 19" id="KW-1133">Transmembrane helix</keyword>
<keyword evidence="7 19" id="KW-0812">Transmembrane</keyword>
<dbReference type="PANTHER" id="PTHR23063:SF52">
    <property type="entry name" value="LYSOPHOSPHATIDYLCHOLINE ACYLTRANSFERASE"/>
    <property type="match status" value="1"/>
</dbReference>
<keyword evidence="11 19" id="KW-0472">Membrane</keyword>
<evidence type="ECO:0000256" key="15">
    <source>
        <dbReference type="ARBA" id="ARBA00023264"/>
    </source>
</evidence>
<feature type="compositionally biased region" description="Basic and acidic residues" evidence="18">
    <location>
        <begin position="511"/>
        <end position="522"/>
    </location>
</feature>
<keyword evidence="5" id="KW-0444">Lipid biosynthesis</keyword>
<keyword evidence="14" id="KW-0599">Photoprotein</keyword>
<proteinExistence type="inferred from homology"/>
<accession>A0ABM4DPU7</accession>
<dbReference type="InterPro" id="IPR045252">
    <property type="entry name" value="LPCAT1-like"/>
</dbReference>
<dbReference type="InterPro" id="IPR018247">
    <property type="entry name" value="EF_Hand_1_Ca_BS"/>
</dbReference>
<dbReference type="InterPro" id="IPR002123">
    <property type="entry name" value="Plipid/glycerol_acylTrfase"/>
</dbReference>
<dbReference type="CDD" id="cd07991">
    <property type="entry name" value="LPLAT_LPCAT1-like"/>
    <property type="match status" value="1"/>
</dbReference>
<dbReference type="PANTHER" id="PTHR23063">
    <property type="entry name" value="PHOSPHOLIPID ACYLTRANSFERASE"/>
    <property type="match status" value="1"/>
</dbReference>
<comment type="similarity">
    <text evidence="3">Belongs to the aequorin family.</text>
</comment>